<evidence type="ECO:0000256" key="6">
    <source>
        <dbReference type="PROSITE-ProRule" id="PRU01091"/>
    </source>
</evidence>
<dbReference type="PRINTS" id="PR00364">
    <property type="entry name" value="DISEASERSIST"/>
</dbReference>
<dbReference type="SMART" id="SM00028">
    <property type="entry name" value="TPR"/>
    <property type="match status" value="5"/>
</dbReference>
<dbReference type="CDD" id="cd15831">
    <property type="entry name" value="BTAD"/>
    <property type="match status" value="1"/>
</dbReference>
<dbReference type="InterPro" id="IPR005158">
    <property type="entry name" value="BTAD"/>
</dbReference>
<dbReference type="InterPro" id="IPR019734">
    <property type="entry name" value="TPR_rpt"/>
</dbReference>
<dbReference type="SUPFAM" id="SSF48452">
    <property type="entry name" value="TPR-like"/>
    <property type="match status" value="2"/>
</dbReference>
<dbReference type="InterPro" id="IPR011990">
    <property type="entry name" value="TPR-like_helical_dom_sf"/>
</dbReference>
<feature type="domain" description="OmpR/PhoB-type" evidence="7">
    <location>
        <begin position="1"/>
        <end position="99"/>
    </location>
</feature>
<comment type="similarity">
    <text evidence="1">Belongs to the AfsR/DnrI/RedD regulatory family.</text>
</comment>
<dbReference type="InterPro" id="IPR042197">
    <property type="entry name" value="Apaf_helical"/>
</dbReference>
<dbReference type="SMART" id="SM01043">
    <property type="entry name" value="BTAD"/>
    <property type="match status" value="1"/>
</dbReference>
<dbReference type="PROSITE" id="PS51755">
    <property type="entry name" value="OMPR_PHOB"/>
    <property type="match status" value="1"/>
</dbReference>
<dbReference type="SUPFAM" id="SSF46894">
    <property type="entry name" value="C-terminal effector domain of the bipartite response regulators"/>
    <property type="match status" value="1"/>
</dbReference>
<dbReference type="PANTHER" id="PTHR35807">
    <property type="entry name" value="TRANSCRIPTIONAL REGULATOR REDD-RELATED"/>
    <property type="match status" value="1"/>
</dbReference>
<dbReference type="InterPro" id="IPR002182">
    <property type="entry name" value="NB-ARC"/>
</dbReference>
<dbReference type="RefSeq" id="WP_378260073.1">
    <property type="nucleotide sequence ID" value="NZ_JBHSIT010000009.1"/>
</dbReference>
<dbReference type="SMART" id="SM00382">
    <property type="entry name" value="AAA"/>
    <property type="match status" value="1"/>
</dbReference>
<dbReference type="SUPFAM" id="SSF52540">
    <property type="entry name" value="P-loop containing nucleoside triphosphate hydrolases"/>
    <property type="match status" value="1"/>
</dbReference>
<gene>
    <name evidence="8" type="ORF">ACFPCY_28635</name>
</gene>
<dbReference type="Gene3D" id="3.40.50.300">
    <property type="entry name" value="P-loop containing nucleotide triphosphate hydrolases"/>
    <property type="match status" value="1"/>
</dbReference>
<evidence type="ECO:0000313" key="9">
    <source>
        <dbReference type="Proteomes" id="UP001595872"/>
    </source>
</evidence>
<dbReference type="InterPro" id="IPR016032">
    <property type="entry name" value="Sig_transdc_resp-reg_C-effctor"/>
</dbReference>
<dbReference type="SMART" id="SM00862">
    <property type="entry name" value="Trans_reg_C"/>
    <property type="match status" value="1"/>
</dbReference>
<reference evidence="9" key="1">
    <citation type="journal article" date="2019" name="Int. J. Syst. Evol. Microbiol.">
        <title>The Global Catalogue of Microorganisms (GCM) 10K type strain sequencing project: providing services to taxonomists for standard genome sequencing and annotation.</title>
        <authorList>
            <consortium name="The Broad Institute Genomics Platform"/>
            <consortium name="The Broad Institute Genome Sequencing Center for Infectious Disease"/>
            <person name="Wu L."/>
            <person name="Ma J."/>
        </authorList>
    </citation>
    <scope>NUCLEOTIDE SEQUENCE [LARGE SCALE GENOMIC DNA]</scope>
    <source>
        <strain evidence="9">KLKA75</strain>
    </source>
</reference>
<dbReference type="Gene3D" id="1.10.10.10">
    <property type="entry name" value="Winged helix-like DNA-binding domain superfamily/Winged helix DNA-binding domain"/>
    <property type="match status" value="1"/>
</dbReference>
<dbReference type="InterPro" id="IPR003593">
    <property type="entry name" value="AAA+_ATPase"/>
</dbReference>
<dbReference type="InterPro" id="IPR001867">
    <property type="entry name" value="OmpR/PhoB-type_DNA-bd"/>
</dbReference>
<evidence type="ECO:0000259" key="7">
    <source>
        <dbReference type="PROSITE" id="PS51755"/>
    </source>
</evidence>
<sequence length="971" mass="103670">MTSTRLRFTVLGPLAVRRGDARLATGSPQAGALLAALLLRGGRPAGIDDLVAALWEGEPPARGVGMIRTYVSRLRLVLEDDRTRPRVLVSVGAGYALHVPSDAVDAVEFERLVRDARAAADSGEHAAARRLLLEADALWGGEPLVGLPGPSAATHRERLALLRLDALEARLEADLALGRHADAAVELAALTTAHPLRERLHLLRMLALYRSGRRAEALAAYTAARRALADELDARPGPALQELHQRILRSNEPETLPAPRLPAYELPRAVPDFVGRTRELECLRTTLTDPDRGGRRGRAPVIVTLAGGAGVGKTALAVQVAHEVAGAFPDGVLYADLGASRAEPVEPGEVLRGFLRRLGIPDPRQPGDLAASAALYRSCLADRKVLVVLDDAGDAARLRPLLPGGAGCAVLVAGRARPAALPVDRHLDLGTLDRRDALALFASIAGTARTAAERSAAEEVLRLCDRLPLAVRIVASRLAARPAWTVESLLARLADGERRLAELRLGRTAVETTFQLAYDRLEPAQARAFRLLALSDAPVIGAGTAAALLGTVEEEAEELADSLVEQGMLASPAPRRYRFHNLSLLFARGLTERGGPDERRAAYARLLDYHLEAQREALALLGESHALAARTGPPRFASASAASQWTTDQLTELLALITRYAADPALPLDGVAELTLALAQQLDDGPRWTELVGAARALLDAGVRKGERRAEMAGSFVLGYHLIHCVKQPGGPPLVGRAAEICRELDDPSALAEALSVLALDAFYRRDHAASLARCKEALAIDVRMGNVRGQATRMANIAQLHLEMGDRSAALAAGYQGLSLARRADAPVAVAYALYLVGQILGALDRHVEALAAFDEALTVCWTHSLPMREAQVLMRMAEARLALGQFRDAADTAAQSLAVSRVIGGDWQQARSRVVLGRAWAALGRTTRAHREWRVALDVFTGLGTAEADDVRALLSVDGRPAATGGHVR</sequence>
<evidence type="ECO:0000313" key="8">
    <source>
        <dbReference type="EMBL" id="MFC4911303.1"/>
    </source>
</evidence>
<dbReference type="InterPro" id="IPR027417">
    <property type="entry name" value="P-loop_NTPase"/>
</dbReference>
<dbReference type="Pfam" id="PF00931">
    <property type="entry name" value="NB-ARC"/>
    <property type="match status" value="1"/>
</dbReference>
<dbReference type="Pfam" id="PF00486">
    <property type="entry name" value="Trans_reg_C"/>
    <property type="match status" value="1"/>
</dbReference>
<dbReference type="Proteomes" id="UP001595872">
    <property type="component" value="Unassembled WGS sequence"/>
</dbReference>
<dbReference type="InterPro" id="IPR036388">
    <property type="entry name" value="WH-like_DNA-bd_sf"/>
</dbReference>
<comment type="caution">
    <text evidence="8">The sequence shown here is derived from an EMBL/GenBank/DDBJ whole genome shotgun (WGS) entry which is preliminary data.</text>
</comment>
<keyword evidence="5" id="KW-0804">Transcription</keyword>
<dbReference type="Gene3D" id="1.10.8.430">
    <property type="entry name" value="Helical domain of apoptotic protease-activating factors"/>
    <property type="match status" value="1"/>
</dbReference>
<evidence type="ECO:0000256" key="4">
    <source>
        <dbReference type="ARBA" id="ARBA00023125"/>
    </source>
</evidence>
<accession>A0ABV9U701</accession>
<dbReference type="EMBL" id="JBHSIT010000009">
    <property type="protein sequence ID" value="MFC4911303.1"/>
    <property type="molecule type" value="Genomic_DNA"/>
</dbReference>
<protein>
    <submittedName>
        <fullName evidence="8">BTAD domain-containing putative transcriptional regulator</fullName>
    </submittedName>
</protein>
<evidence type="ECO:0000256" key="3">
    <source>
        <dbReference type="ARBA" id="ARBA00023015"/>
    </source>
</evidence>
<proteinExistence type="inferred from homology"/>
<keyword evidence="3" id="KW-0805">Transcription regulation</keyword>
<keyword evidence="4 6" id="KW-0238">DNA-binding</keyword>
<dbReference type="Pfam" id="PF03704">
    <property type="entry name" value="BTAD"/>
    <property type="match status" value="1"/>
</dbReference>
<dbReference type="PANTHER" id="PTHR35807:SF1">
    <property type="entry name" value="TRANSCRIPTIONAL REGULATOR REDD"/>
    <property type="match status" value="1"/>
</dbReference>
<evidence type="ECO:0000256" key="1">
    <source>
        <dbReference type="ARBA" id="ARBA00005820"/>
    </source>
</evidence>
<feature type="DNA-binding region" description="OmpR/PhoB-type" evidence="6">
    <location>
        <begin position="1"/>
        <end position="99"/>
    </location>
</feature>
<keyword evidence="2" id="KW-0677">Repeat</keyword>
<evidence type="ECO:0000256" key="5">
    <source>
        <dbReference type="ARBA" id="ARBA00023163"/>
    </source>
</evidence>
<dbReference type="Gene3D" id="1.25.40.10">
    <property type="entry name" value="Tetratricopeptide repeat domain"/>
    <property type="match status" value="2"/>
</dbReference>
<keyword evidence="9" id="KW-1185">Reference proteome</keyword>
<evidence type="ECO:0000256" key="2">
    <source>
        <dbReference type="ARBA" id="ARBA00022737"/>
    </source>
</evidence>
<dbReference type="InterPro" id="IPR051677">
    <property type="entry name" value="AfsR-DnrI-RedD_regulator"/>
</dbReference>
<organism evidence="8 9">
    <name type="scientific">Actinomadura gamaensis</name>
    <dbReference type="NCBI Taxonomy" id="1763541"/>
    <lineage>
        <taxon>Bacteria</taxon>
        <taxon>Bacillati</taxon>
        <taxon>Actinomycetota</taxon>
        <taxon>Actinomycetes</taxon>
        <taxon>Streptosporangiales</taxon>
        <taxon>Thermomonosporaceae</taxon>
        <taxon>Actinomadura</taxon>
    </lineage>
</organism>
<name>A0ABV9U701_9ACTN</name>